<dbReference type="Pfam" id="PF00034">
    <property type="entry name" value="Cytochrom_C"/>
    <property type="match status" value="1"/>
</dbReference>
<accession>A0ABV6CZN6</accession>
<dbReference type="EMBL" id="JBHLWK010000020">
    <property type="protein sequence ID" value="MFC0205855.1"/>
    <property type="molecule type" value="Genomic_DNA"/>
</dbReference>
<dbReference type="RefSeq" id="WP_379488588.1">
    <property type="nucleotide sequence ID" value="NZ_JBHLWK010000020.1"/>
</dbReference>
<dbReference type="PROSITE" id="PS51007">
    <property type="entry name" value="CYTC"/>
    <property type="match status" value="1"/>
</dbReference>
<reference evidence="6 7" key="1">
    <citation type="submission" date="2024-09" db="EMBL/GenBank/DDBJ databases">
        <authorList>
            <person name="Sun Q."/>
            <person name="Mori K."/>
        </authorList>
    </citation>
    <scope>NUCLEOTIDE SEQUENCE [LARGE SCALE GENOMIC DNA]</scope>
    <source>
        <strain evidence="6 7">CCM 7706</strain>
    </source>
</reference>
<dbReference type="Gene3D" id="1.10.760.10">
    <property type="entry name" value="Cytochrome c-like domain"/>
    <property type="match status" value="1"/>
</dbReference>
<keyword evidence="1 4" id="KW-0349">Heme</keyword>
<keyword evidence="7" id="KW-1185">Reference proteome</keyword>
<proteinExistence type="predicted"/>
<gene>
    <name evidence="6" type="ORF">ACFFJC_16435</name>
</gene>
<dbReference type="InterPro" id="IPR009056">
    <property type="entry name" value="Cyt_c-like_dom"/>
</dbReference>
<evidence type="ECO:0000313" key="6">
    <source>
        <dbReference type="EMBL" id="MFC0205855.1"/>
    </source>
</evidence>
<name>A0ABV6CZN6_9SPHN</name>
<dbReference type="Proteomes" id="UP001589798">
    <property type="component" value="Unassembled WGS sequence"/>
</dbReference>
<dbReference type="SUPFAM" id="SSF46626">
    <property type="entry name" value="Cytochrome c"/>
    <property type="match status" value="1"/>
</dbReference>
<dbReference type="InterPro" id="IPR036909">
    <property type="entry name" value="Cyt_c-like_dom_sf"/>
</dbReference>
<comment type="caution">
    <text evidence="6">The sequence shown here is derived from an EMBL/GenBank/DDBJ whole genome shotgun (WGS) entry which is preliminary data.</text>
</comment>
<keyword evidence="2 4" id="KW-0479">Metal-binding</keyword>
<evidence type="ECO:0000256" key="1">
    <source>
        <dbReference type="ARBA" id="ARBA00022617"/>
    </source>
</evidence>
<evidence type="ECO:0000256" key="4">
    <source>
        <dbReference type="PROSITE-ProRule" id="PRU00433"/>
    </source>
</evidence>
<keyword evidence="3 4" id="KW-0408">Iron</keyword>
<evidence type="ECO:0000313" key="7">
    <source>
        <dbReference type="Proteomes" id="UP001589798"/>
    </source>
</evidence>
<feature type="domain" description="Cytochrome c" evidence="5">
    <location>
        <begin position="22"/>
        <end position="112"/>
    </location>
</feature>
<organism evidence="6 7">
    <name type="scientific">Novosphingobium soli</name>
    <dbReference type="NCBI Taxonomy" id="574956"/>
    <lineage>
        <taxon>Bacteria</taxon>
        <taxon>Pseudomonadati</taxon>
        <taxon>Pseudomonadota</taxon>
        <taxon>Alphaproteobacteria</taxon>
        <taxon>Sphingomonadales</taxon>
        <taxon>Sphingomonadaceae</taxon>
        <taxon>Novosphingobium</taxon>
    </lineage>
</organism>
<evidence type="ECO:0000256" key="2">
    <source>
        <dbReference type="ARBA" id="ARBA00022723"/>
    </source>
</evidence>
<evidence type="ECO:0000259" key="5">
    <source>
        <dbReference type="PROSITE" id="PS51007"/>
    </source>
</evidence>
<protein>
    <submittedName>
        <fullName evidence="6">C-type cytochrome</fullName>
    </submittedName>
</protein>
<sequence length="114" mass="11509">MAATLLAGCENVAVEPNAAGPASATRGRLAAERLGCGACHVIPGLWPRGTSGPSLAGFAERGLIAGTLPNRPDALAAFLFNPPATVPGTGMPRVPMTRAQAADIAAFLHQPDAR</sequence>
<evidence type="ECO:0000256" key="3">
    <source>
        <dbReference type="ARBA" id="ARBA00023004"/>
    </source>
</evidence>